<evidence type="ECO:0000313" key="3">
    <source>
        <dbReference type="Proteomes" id="UP001201980"/>
    </source>
</evidence>
<feature type="compositionally biased region" description="Basic and acidic residues" evidence="1">
    <location>
        <begin position="174"/>
        <end position="189"/>
    </location>
</feature>
<feature type="compositionally biased region" description="Low complexity" evidence="1">
    <location>
        <begin position="324"/>
        <end position="338"/>
    </location>
</feature>
<dbReference type="Proteomes" id="UP001201980">
    <property type="component" value="Unassembled WGS sequence"/>
</dbReference>
<feature type="region of interest" description="Disordered" evidence="1">
    <location>
        <begin position="172"/>
        <end position="356"/>
    </location>
</feature>
<dbReference type="AlphaFoldDB" id="A0AAD5RSU5"/>
<accession>A0AAD5RSU5</accession>
<name>A0AAD5RSU5_9PEZI</name>
<evidence type="ECO:0000313" key="2">
    <source>
        <dbReference type="EMBL" id="KAJ2902503.1"/>
    </source>
</evidence>
<keyword evidence="3" id="KW-1185">Reference proteome</keyword>
<organism evidence="2 3">
    <name type="scientific">Zalerion maritima</name>
    <dbReference type="NCBI Taxonomy" id="339359"/>
    <lineage>
        <taxon>Eukaryota</taxon>
        <taxon>Fungi</taxon>
        <taxon>Dikarya</taxon>
        <taxon>Ascomycota</taxon>
        <taxon>Pezizomycotina</taxon>
        <taxon>Sordariomycetes</taxon>
        <taxon>Lulworthiomycetidae</taxon>
        <taxon>Lulworthiales</taxon>
        <taxon>Lulworthiaceae</taxon>
        <taxon>Zalerion</taxon>
    </lineage>
</organism>
<reference evidence="2" key="1">
    <citation type="submission" date="2022-07" db="EMBL/GenBank/DDBJ databases">
        <title>Draft genome sequence of Zalerion maritima ATCC 34329, a (micro)plastics degrading marine fungus.</title>
        <authorList>
            <person name="Paco A."/>
            <person name="Goncalves M.F.M."/>
            <person name="Rocha-Santos T.A.P."/>
            <person name="Alves A."/>
        </authorList>
    </citation>
    <scope>NUCLEOTIDE SEQUENCE</scope>
    <source>
        <strain evidence="2">ATCC 34329</strain>
    </source>
</reference>
<comment type="caution">
    <text evidence="2">The sequence shown here is derived from an EMBL/GenBank/DDBJ whole genome shotgun (WGS) entry which is preliminary data.</text>
</comment>
<feature type="compositionally biased region" description="Basic and acidic residues" evidence="1">
    <location>
        <begin position="227"/>
        <end position="237"/>
    </location>
</feature>
<proteinExistence type="predicted"/>
<protein>
    <submittedName>
        <fullName evidence="2">Uncharacterized protein</fullName>
    </submittedName>
</protein>
<dbReference type="EMBL" id="JAKWBI020000111">
    <property type="protein sequence ID" value="KAJ2902503.1"/>
    <property type="molecule type" value="Genomic_DNA"/>
</dbReference>
<gene>
    <name evidence="2" type="ORF">MKZ38_000553</name>
</gene>
<sequence>MCFSRNRMQPPKAMSDMEILIGGNTIVPTTLPETLTPVISNILTGKQHATSYPVLAITDICTIQTLARSMTRIVLDDGEKSIQALLHPEVDSMLAQDDDGDTGDERLMGNLIQLKKYQVEVRDDKNNGEKVVFLFVREIEVLPNPALKLPWIPDKEDGIAFPSTQQDLEAISAPKRDGEAIPSPRDRHTPIPSPQKLSVAGHFRRPNTSPTHPPQKGLGATLRSLHRRDESPSKEPTQHQFQQGPNYLPSPSKLPPPSPSSRTQIKPVKSQIGSPRKTEGVEIDSEISKNTKTLHLQASRPPARQQQTQHRKNGPQVPTPKTNPLPQAAPAQGRQQRPPLSPNHLPNTAPKPTSYPLIPSSNLKLTPLSKIPYLPYKQNWALSTLCIISSLSPVESSHLPPFLQRTARLAHPSTQKRAHLTVFLEPEDFNPRAGEVVLLVGVKNHRFDGGSLKKYVSDKPPRGERWWVGEDAIGGWEWCKDEVRALRSWWEGEMEKEKDKKRG</sequence>
<evidence type="ECO:0000256" key="1">
    <source>
        <dbReference type="SAM" id="MobiDB-lite"/>
    </source>
</evidence>